<dbReference type="Pfam" id="PF02527">
    <property type="entry name" value="GidB"/>
    <property type="match status" value="1"/>
</dbReference>
<evidence type="ECO:0000256" key="1">
    <source>
        <dbReference type="ARBA" id="ARBA00022490"/>
    </source>
</evidence>
<comment type="similarity">
    <text evidence="6">Belongs to the methyltransferase superfamily. RNA methyltransferase RsmG family.</text>
</comment>
<feature type="binding site" evidence="6">
    <location>
        <position position="88"/>
    </location>
    <ligand>
        <name>S-adenosyl-L-methionine</name>
        <dbReference type="ChEBI" id="CHEBI:59789"/>
    </ligand>
</feature>
<evidence type="ECO:0000256" key="5">
    <source>
        <dbReference type="ARBA" id="ARBA00022691"/>
    </source>
</evidence>
<dbReference type="PIRSF" id="PIRSF003078">
    <property type="entry name" value="GidB"/>
    <property type="match status" value="1"/>
</dbReference>
<evidence type="ECO:0000313" key="11">
    <source>
        <dbReference type="Proteomes" id="UP000198612"/>
    </source>
</evidence>
<dbReference type="EMBL" id="FNEH01000013">
    <property type="protein sequence ID" value="SDI74519.1"/>
    <property type="molecule type" value="Genomic_DNA"/>
</dbReference>
<dbReference type="SUPFAM" id="SSF53335">
    <property type="entry name" value="S-adenosyl-L-methionine-dependent methyltransferases"/>
    <property type="match status" value="1"/>
</dbReference>
<dbReference type="EMBL" id="FNBJ01000011">
    <property type="protein sequence ID" value="SDF40718.1"/>
    <property type="molecule type" value="Genomic_DNA"/>
</dbReference>
<protein>
    <recommendedName>
        <fullName evidence="6">Ribosomal RNA small subunit methyltransferase G</fullName>
        <ecNumber evidence="6">2.1.1.-</ecNumber>
    </recommendedName>
    <alternativeName>
        <fullName evidence="6">16S rRNA 7-methylguanosine methyltransferase</fullName>
        <shortName evidence="6">16S rRNA m7G methyltransferase</shortName>
    </alternativeName>
</protein>
<dbReference type="PANTHER" id="PTHR31760:SF0">
    <property type="entry name" value="S-ADENOSYL-L-METHIONINE-DEPENDENT METHYLTRANSFERASES SUPERFAMILY PROTEIN"/>
    <property type="match status" value="1"/>
</dbReference>
<dbReference type="FunFam" id="3.40.50.150:FF:000041">
    <property type="entry name" value="Ribosomal RNA small subunit methyltransferase G"/>
    <property type="match status" value="1"/>
</dbReference>
<feature type="binding site" evidence="6">
    <location>
        <position position="153"/>
    </location>
    <ligand>
        <name>S-adenosyl-L-methionine</name>
        <dbReference type="ChEBI" id="CHEBI:59789"/>
    </ligand>
</feature>
<dbReference type="Proteomes" id="UP000295758">
    <property type="component" value="Unassembled WGS sequence"/>
</dbReference>
<keyword evidence="3 6" id="KW-0489">Methyltransferase</keyword>
<dbReference type="RefSeq" id="WP_073157958.1">
    <property type="nucleotide sequence ID" value="NZ_FNBJ01000011.1"/>
</dbReference>
<evidence type="ECO:0000256" key="2">
    <source>
        <dbReference type="ARBA" id="ARBA00022552"/>
    </source>
</evidence>
<evidence type="ECO:0000256" key="6">
    <source>
        <dbReference type="HAMAP-Rule" id="MF_00074"/>
    </source>
</evidence>
<evidence type="ECO:0000313" key="7">
    <source>
        <dbReference type="EMBL" id="SDF40718.1"/>
    </source>
</evidence>
<reference evidence="8 12" key="1">
    <citation type="submission" date="2016-10" db="EMBL/GenBank/DDBJ databases">
        <authorList>
            <person name="de Groot N.N."/>
        </authorList>
    </citation>
    <scope>NUCLEOTIDE SEQUENCE [LARGE SCALE GENOMIC DNA]</scope>
    <source>
        <strain evidence="8 12">WG7</strain>
    </source>
</reference>
<keyword evidence="5 6" id="KW-0949">S-adenosyl-L-methionine</keyword>
<dbReference type="InterPro" id="IPR003682">
    <property type="entry name" value="rRNA_ssu_MeTfrase_G"/>
</dbReference>
<dbReference type="InterPro" id="IPR029063">
    <property type="entry name" value="SAM-dependent_MTases_sf"/>
</dbReference>
<feature type="binding site" evidence="6">
    <location>
        <begin position="106"/>
        <end position="108"/>
    </location>
    <ligand>
        <name>S-adenosyl-L-methionine</name>
        <dbReference type="ChEBI" id="CHEBI:59789"/>
    </ligand>
</feature>
<name>A0A1M7KMD8_9FIRM</name>
<evidence type="ECO:0000256" key="4">
    <source>
        <dbReference type="ARBA" id="ARBA00022679"/>
    </source>
</evidence>
<evidence type="ECO:0000313" key="12">
    <source>
        <dbReference type="Proteomes" id="UP000198945"/>
    </source>
</evidence>
<accession>A0A1M7KMD8</accession>
<dbReference type="STRING" id="54121.SAMN04515653_11314"/>
<evidence type="ECO:0000313" key="9">
    <source>
        <dbReference type="EMBL" id="SES92074.1"/>
    </source>
</evidence>
<dbReference type="GO" id="GO:0070043">
    <property type="term" value="F:rRNA (guanine-N7-)-methyltransferase activity"/>
    <property type="evidence" value="ECO:0007669"/>
    <property type="project" value="UniProtKB-UniRule"/>
</dbReference>
<dbReference type="AlphaFoldDB" id="A0A1M7KMD8"/>
<evidence type="ECO:0000313" key="10">
    <source>
        <dbReference type="EMBL" id="TDS33859.1"/>
    </source>
</evidence>
<evidence type="ECO:0000256" key="3">
    <source>
        <dbReference type="ARBA" id="ARBA00022603"/>
    </source>
</evidence>
<comment type="function">
    <text evidence="6">Specifically methylates the N7 position of a guanine in 16S rRNA.</text>
</comment>
<evidence type="ECO:0000313" key="13">
    <source>
        <dbReference type="Proteomes" id="UP000199519"/>
    </source>
</evidence>
<dbReference type="EC" id="2.1.1.-" evidence="6"/>
<evidence type="ECO:0000313" key="14">
    <source>
        <dbReference type="Proteomes" id="UP000295758"/>
    </source>
</evidence>
<dbReference type="EMBL" id="SOAA01000003">
    <property type="protein sequence ID" value="TDS33859.1"/>
    <property type="molecule type" value="Genomic_DNA"/>
</dbReference>
<dbReference type="Proteomes" id="UP000198612">
    <property type="component" value="Unassembled WGS sequence"/>
</dbReference>
<reference evidence="10 14" key="3">
    <citation type="submission" date="2019-03" db="EMBL/GenBank/DDBJ databases">
        <title>Deep subsurface shale carbon reservoir microbial communities from Ohio and West Virginia, USA.</title>
        <authorList>
            <person name="Wrighton K."/>
        </authorList>
    </citation>
    <scope>NUCLEOTIDE SEQUENCE [LARGE SCALE GENOMIC DNA]</scope>
    <source>
        <strain evidence="10 14">UTICA-S4D12</strain>
    </source>
</reference>
<dbReference type="Proteomes" id="UP000199519">
    <property type="component" value="Unassembled WGS sequence"/>
</dbReference>
<keyword evidence="1 6" id="KW-0963">Cytoplasm</keyword>
<dbReference type="CDD" id="cd02440">
    <property type="entry name" value="AdoMet_MTases"/>
    <property type="match status" value="1"/>
</dbReference>
<dbReference type="HAMAP" id="MF_00074">
    <property type="entry name" value="16SrRNA_methyltr_G"/>
    <property type="match status" value="1"/>
</dbReference>
<keyword evidence="13" id="KW-1185">Reference proteome</keyword>
<dbReference type="EMBL" id="FOHG01000011">
    <property type="protein sequence ID" value="SES92074.1"/>
    <property type="molecule type" value="Genomic_DNA"/>
</dbReference>
<dbReference type="Proteomes" id="UP000198945">
    <property type="component" value="Unassembled WGS sequence"/>
</dbReference>
<proteinExistence type="inferred from homology"/>
<gene>
    <name evidence="6" type="primary">rsmG</name>
    <name evidence="10" type="ORF">BY453_10314</name>
    <name evidence="7" type="ORF">SAMN04488598_11169</name>
    <name evidence="9" type="ORF">SAMN04515652_11170</name>
    <name evidence="8" type="ORF">SAMN04515654_11354</name>
</gene>
<keyword evidence="2 6" id="KW-0698">rRNA processing</keyword>
<dbReference type="GO" id="GO:0005829">
    <property type="term" value="C:cytosol"/>
    <property type="evidence" value="ECO:0007669"/>
    <property type="project" value="TreeGrafter"/>
</dbReference>
<evidence type="ECO:0000313" key="8">
    <source>
        <dbReference type="EMBL" id="SDI74519.1"/>
    </source>
</evidence>
<dbReference type="PANTHER" id="PTHR31760">
    <property type="entry name" value="S-ADENOSYL-L-METHIONINE-DEPENDENT METHYLTRANSFERASES SUPERFAMILY PROTEIN"/>
    <property type="match status" value="1"/>
</dbReference>
<dbReference type="OrthoDB" id="9808773at2"/>
<dbReference type="NCBIfam" id="TIGR00138">
    <property type="entry name" value="rsmG_gidB"/>
    <property type="match status" value="1"/>
</dbReference>
<feature type="binding site" evidence="6">
    <location>
        <position position="83"/>
    </location>
    <ligand>
        <name>S-adenosyl-L-methionine</name>
        <dbReference type="ChEBI" id="CHEBI:59789"/>
    </ligand>
</feature>
<dbReference type="Gene3D" id="3.40.50.150">
    <property type="entry name" value="Vaccinia Virus protein VP39"/>
    <property type="match status" value="1"/>
</dbReference>
<comment type="subcellular location">
    <subcellularLocation>
        <location evidence="6">Cytoplasm</location>
    </subcellularLocation>
</comment>
<reference evidence="11 13" key="2">
    <citation type="submission" date="2016-10" db="EMBL/GenBank/DDBJ databases">
        <authorList>
            <person name="Varghese N."/>
            <person name="Submissions S."/>
        </authorList>
    </citation>
    <scope>NUCLEOTIDE SEQUENCE [LARGE SCALE GENOMIC DNA]</scope>
    <source>
        <strain evidence="7 13">WG2</strain>
        <strain evidence="9 11">WG5</strain>
    </source>
</reference>
<feature type="binding site" evidence="6">
    <location>
        <begin position="134"/>
        <end position="135"/>
    </location>
    <ligand>
        <name>S-adenosyl-L-methionine</name>
        <dbReference type="ChEBI" id="CHEBI:59789"/>
    </ligand>
</feature>
<organism evidence="10 14">
    <name type="scientific">Halanaerobium congolense</name>
    <dbReference type="NCBI Taxonomy" id="54121"/>
    <lineage>
        <taxon>Bacteria</taxon>
        <taxon>Bacillati</taxon>
        <taxon>Bacillota</taxon>
        <taxon>Clostridia</taxon>
        <taxon>Halanaerobiales</taxon>
        <taxon>Halanaerobiaceae</taxon>
        <taxon>Halanaerobium</taxon>
    </lineage>
</organism>
<keyword evidence="4 6" id="KW-0808">Transferase</keyword>
<sequence length="243" mass="27845">MKINKKKFISQLEKGIKDLDISYSNEQLQQLWEYYLFFIEENKKYNLSTITEPEEVIKKHFLDSLVILNQLNIDQRKRWLDIGTGAGFPGMVLKLFLPGDSFYLLDSSSKKVNFLNQLIYKLGLSGIDATHGRAEDLAKISEWRGSFDFVCSRAVASLNVLLEYAVPFLKIGGLAYLYKGPEYKTEIEEAKNALDILGAKIKKTIELDVPGLEAERYLIIVEKNNSTEEKYPRRAGIPKKRPL</sequence>